<dbReference type="InterPro" id="IPR014710">
    <property type="entry name" value="RmlC-like_jellyroll"/>
</dbReference>
<evidence type="ECO:0000313" key="5">
    <source>
        <dbReference type="Proteomes" id="UP000011087"/>
    </source>
</evidence>
<reference evidence="3 5" key="1">
    <citation type="journal article" date="2012" name="Nature">
        <title>Algal genomes reveal evolutionary mosaicism and the fate of nucleomorphs.</title>
        <authorList>
            <consortium name="DOE Joint Genome Institute"/>
            <person name="Curtis B.A."/>
            <person name="Tanifuji G."/>
            <person name="Burki F."/>
            <person name="Gruber A."/>
            <person name="Irimia M."/>
            <person name="Maruyama S."/>
            <person name="Arias M.C."/>
            <person name="Ball S.G."/>
            <person name="Gile G.H."/>
            <person name="Hirakawa Y."/>
            <person name="Hopkins J.F."/>
            <person name="Kuo A."/>
            <person name="Rensing S.A."/>
            <person name="Schmutz J."/>
            <person name="Symeonidi A."/>
            <person name="Elias M."/>
            <person name="Eveleigh R.J."/>
            <person name="Herman E.K."/>
            <person name="Klute M.J."/>
            <person name="Nakayama T."/>
            <person name="Obornik M."/>
            <person name="Reyes-Prieto A."/>
            <person name="Armbrust E.V."/>
            <person name="Aves S.J."/>
            <person name="Beiko R.G."/>
            <person name="Coutinho P."/>
            <person name="Dacks J.B."/>
            <person name="Durnford D.G."/>
            <person name="Fast N.M."/>
            <person name="Green B.R."/>
            <person name="Grisdale C.J."/>
            <person name="Hempel F."/>
            <person name="Henrissat B."/>
            <person name="Hoppner M.P."/>
            <person name="Ishida K."/>
            <person name="Kim E."/>
            <person name="Koreny L."/>
            <person name="Kroth P.G."/>
            <person name="Liu Y."/>
            <person name="Malik S.B."/>
            <person name="Maier U.G."/>
            <person name="McRose D."/>
            <person name="Mock T."/>
            <person name="Neilson J.A."/>
            <person name="Onodera N.T."/>
            <person name="Poole A.M."/>
            <person name="Pritham E.J."/>
            <person name="Richards T.A."/>
            <person name="Rocap G."/>
            <person name="Roy S.W."/>
            <person name="Sarai C."/>
            <person name="Schaack S."/>
            <person name="Shirato S."/>
            <person name="Slamovits C.H."/>
            <person name="Spencer D.F."/>
            <person name="Suzuki S."/>
            <person name="Worden A.Z."/>
            <person name="Zauner S."/>
            <person name="Barry K."/>
            <person name="Bell C."/>
            <person name="Bharti A.K."/>
            <person name="Crow J.A."/>
            <person name="Grimwood J."/>
            <person name="Kramer R."/>
            <person name="Lindquist E."/>
            <person name="Lucas S."/>
            <person name="Salamov A."/>
            <person name="McFadden G.I."/>
            <person name="Lane C.E."/>
            <person name="Keeling P.J."/>
            <person name="Gray M.W."/>
            <person name="Grigoriev I.V."/>
            <person name="Archibald J.M."/>
        </authorList>
    </citation>
    <scope>NUCLEOTIDE SEQUENCE</scope>
    <source>
        <strain evidence="3 5">CCMP2712</strain>
    </source>
</reference>
<dbReference type="Gene3D" id="2.60.120.10">
    <property type="entry name" value="Jelly Rolls"/>
    <property type="match status" value="2"/>
</dbReference>
<dbReference type="HOGENOM" id="CLU_643188_0_0_1"/>
<dbReference type="KEGG" id="gtt:GUITHDRAFT_105132"/>
<dbReference type="PROSITE" id="PS50042">
    <property type="entry name" value="CNMP_BINDING_3"/>
    <property type="match status" value="1"/>
</dbReference>
<evidence type="ECO:0000256" key="1">
    <source>
        <dbReference type="SAM" id="MobiDB-lite"/>
    </source>
</evidence>
<dbReference type="InterPro" id="IPR018488">
    <property type="entry name" value="cNMP-bd_CS"/>
</dbReference>
<dbReference type="InterPro" id="IPR000595">
    <property type="entry name" value="cNMP-bd_dom"/>
</dbReference>
<feature type="compositionally biased region" description="Basic and acidic residues" evidence="1">
    <location>
        <begin position="301"/>
        <end position="311"/>
    </location>
</feature>
<dbReference type="CDD" id="cd00038">
    <property type="entry name" value="CAP_ED"/>
    <property type="match status" value="1"/>
</dbReference>
<dbReference type="EMBL" id="JH992983">
    <property type="protein sequence ID" value="EKX49051.1"/>
    <property type="molecule type" value="Genomic_DNA"/>
</dbReference>
<dbReference type="Pfam" id="PF00027">
    <property type="entry name" value="cNMP_binding"/>
    <property type="match status" value="1"/>
</dbReference>
<feature type="domain" description="Cyclic nucleotide-binding" evidence="2">
    <location>
        <begin position="195"/>
        <end position="376"/>
    </location>
</feature>
<dbReference type="PaxDb" id="55529-EKX49051"/>
<protein>
    <recommendedName>
        <fullName evidence="2">Cyclic nucleotide-binding domain-containing protein</fullName>
    </recommendedName>
</protein>
<organism evidence="3">
    <name type="scientific">Guillardia theta (strain CCMP2712)</name>
    <name type="common">Cryptophyte</name>
    <dbReference type="NCBI Taxonomy" id="905079"/>
    <lineage>
        <taxon>Eukaryota</taxon>
        <taxon>Cryptophyceae</taxon>
        <taxon>Pyrenomonadales</taxon>
        <taxon>Geminigeraceae</taxon>
        <taxon>Guillardia</taxon>
    </lineage>
</organism>
<evidence type="ECO:0000313" key="4">
    <source>
        <dbReference type="EnsemblProtists" id="EKX49051"/>
    </source>
</evidence>
<dbReference type="EnsemblProtists" id="EKX49051">
    <property type="protein sequence ID" value="EKX49051"/>
    <property type="gene ID" value="GUITHDRAFT_105132"/>
</dbReference>
<evidence type="ECO:0000313" key="3">
    <source>
        <dbReference type="EMBL" id="EKX49051.1"/>
    </source>
</evidence>
<evidence type="ECO:0000259" key="2">
    <source>
        <dbReference type="PROSITE" id="PS50042"/>
    </source>
</evidence>
<dbReference type="SUPFAM" id="SSF51206">
    <property type="entry name" value="cAMP-binding domain-like"/>
    <property type="match status" value="2"/>
</dbReference>
<dbReference type="Proteomes" id="UP000011087">
    <property type="component" value="Unassembled WGS sequence"/>
</dbReference>
<dbReference type="PANTHER" id="PTHR23011">
    <property type="entry name" value="CYCLIC NUCLEOTIDE-BINDING DOMAIN CONTAINING PROTEIN"/>
    <property type="match status" value="1"/>
</dbReference>
<feature type="compositionally biased region" description="Basic and acidic residues" evidence="1">
    <location>
        <begin position="272"/>
        <end position="284"/>
    </location>
</feature>
<feature type="region of interest" description="Disordered" evidence="1">
    <location>
        <begin position="1"/>
        <end position="30"/>
    </location>
</feature>
<reference evidence="4" key="3">
    <citation type="submission" date="2016-03" db="UniProtKB">
        <authorList>
            <consortium name="EnsemblProtists"/>
        </authorList>
    </citation>
    <scope>IDENTIFICATION</scope>
</reference>
<dbReference type="PROSITE" id="PS00889">
    <property type="entry name" value="CNMP_BINDING_2"/>
    <property type="match status" value="1"/>
</dbReference>
<dbReference type="RefSeq" id="XP_005836031.1">
    <property type="nucleotide sequence ID" value="XM_005835974.1"/>
</dbReference>
<dbReference type="PANTHER" id="PTHR23011:SF28">
    <property type="entry name" value="CYCLIC NUCLEOTIDE-BINDING DOMAIN CONTAINING PROTEIN"/>
    <property type="match status" value="1"/>
</dbReference>
<dbReference type="InterPro" id="IPR018490">
    <property type="entry name" value="cNMP-bd_dom_sf"/>
</dbReference>
<sequence>MRRRSQSEGSGSRECVHNAADEEQDKESQDTCSIRSLYHEIDALLEKREQDSLADDINKAFCQSLTPEWHLRDKRKVLALVQQVEGFQFYSSLQDKDQNQALWFKLLQKCTFYHNLRKDEFLLNKDEACDFLDIIVYGSVRVECRGKGGEQEAEQHLLLPGDAYGSLQSDDGQASPSEVQVFHDQSGVVRISRELYRSCCSDLVKEYSSFLRSTKLFEKVRHCKAGEVVVREGDSPSEFFLILRGMCRVIKRISKEDPPRSSMSSPSNARAKGMEENEHARRSDGSMGIKRSSSQAPAGLSRREGGARTELRMPASPTSLEKYRRATRHVELRQLLRGDFFGEWSMIHKKRRSATVVASYESELLVLSRSSFLKLVEGGLSERLKELCDDMEYLFDDDDIREDLRRNMMWEDYRSKAVHDCVYHLQK</sequence>
<reference evidence="5" key="2">
    <citation type="submission" date="2012-11" db="EMBL/GenBank/DDBJ databases">
        <authorList>
            <person name="Kuo A."/>
            <person name="Curtis B.A."/>
            <person name="Tanifuji G."/>
            <person name="Burki F."/>
            <person name="Gruber A."/>
            <person name="Irimia M."/>
            <person name="Maruyama S."/>
            <person name="Arias M.C."/>
            <person name="Ball S.G."/>
            <person name="Gile G.H."/>
            <person name="Hirakawa Y."/>
            <person name="Hopkins J.F."/>
            <person name="Rensing S.A."/>
            <person name="Schmutz J."/>
            <person name="Symeonidi A."/>
            <person name="Elias M."/>
            <person name="Eveleigh R.J."/>
            <person name="Herman E.K."/>
            <person name="Klute M.J."/>
            <person name="Nakayama T."/>
            <person name="Obornik M."/>
            <person name="Reyes-Prieto A."/>
            <person name="Armbrust E.V."/>
            <person name="Aves S.J."/>
            <person name="Beiko R.G."/>
            <person name="Coutinho P."/>
            <person name="Dacks J.B."/>
            <person name="Durnford D.G."/>
            <person name="Fast N.M."/>
            <person name="Green B.R."/>
            <person name="Grisdale C."/>
            <person name="Hempe F."/>
            <person name="Henrissat B."/>
            <person name="Hoppner M.P."/>
            <person name="Ishida K.-I."/>
            <person name="Kim E."/>
            <person name="Koreny L."/>
            <person name="Kroth P.G."/>
            <person name="Liu Y."/>
            <person name="Malik S.-B."/>
            <person name="Maier U.G."/>
            <person name="McRose D."/>
            <person name="Mock T."/>
            <person name="Neilson J.A."/>
            <person name="Onodera N.T."/>
            <person name="Poole A.M."/>
            <person name="Pritham E.J."/>
            <person name="Richards T.A."/>
            <person name="Rocap G."/>
            <person name="Roy S.W."/>
            <person name="Sarai C."/>
            <person name="Schaack S."/>
            <person name="Shirato S."/>
            <person name="Slamovits C.H."/>
            <person name="Spencer D.F."/>
            <person name="Suzuki S."/>
            <person name="Worden A.Z."/>
            <person name="Zauner S."/>
            <person name="Barry K."/>
            <person name="Bell C."/>
            <person name="Bharti A.K."/>
            <person name="Crow J.A."/>
            <person name="Grimwood J."/>
            <person name="Kramer R."/>
            <person name="Lindquist E."/>
            <person name="Lucas S."/>
            <person name="Salamov A."/>
            <person name="McFadden G.I."/>
            <person name="Lane C.E."/>
            <person name="Keeling P.J."/>
            <person name="Gray M.W."/>
            <person name="Grigoriev I.V."/>
            <person name="Archibald J.M."/>
        </authorList>
    </citation>
    <scope>NUCLEOTIDE SEQUENCE</scope>
    <source>
        <strain evidence="5">CCMP2712</strain>
    </source>
</reference>
<keyword evidence="5" id="KW-1185">Reference proteome</keyword>
<dbReference type="OrthoDB" id="166212at2759"/>
<proteinExistence type="predicted"/>
<accession>L1JKM0</accession>
<name>L1JKM0_GUITC</name>
<dbReference type="GeneID" id="17305689"/>
<feature type="region of interest" description="Disordered" evidence="1">
    <location>
        <begin position="254"/>
        <end position="320"/>
    </location>
</feature>
<gene>
    <name evidence="3" type="ORF">GUITHDRAFT_105132</name>
</gene>
<dbReference type="AlphaFoldDB" id="L1JKM0"/>